<accession>A0A0C1ZAJ2</accession>
<reference evidence="2 3" key="1">
    <citation type="submission" date="2014-07" db="EMBL/GenBank/DDBJ databases">
        <title>Unique and conserved regions in Vibrio harveyi and related species in comparison with the shrimp pathogen Vibrio harveyi CAIM 1792.</title>
        <authorList>
            <person name="Espinoza-Valles I."/>
            <person name="Vora G."/>
            <person name="Leekitcharoenphon P."/>
            <person name="Ussery D."/>
            <person name="Hoj L."/>
            <person name="Gomez-Gil B."/>
        </authorList>
    </citation>
    <scope>NUCLEOTIDE SEQUENCE [LARGE SCALE GENOMIC DNA]</scope>
    <source>
        <strain evidence="3">CAIM 1854 / LMG 25443</strain>
    </source>
</reference>
<dbReference type="Proteomes" id="UP000031586">
    <property type="component" value="Unassembled WGS sequence"/>
</dbReference>
<feature type="signal peptide" evidence="1">
    <location>
        <begin position="1"/>
        <end position="24"/>
    </location>
</feature>
<dbReference type="EMBL" id="JPRD01000015">
    <property type="protein sequence ID" value="KIF53184.1"/>
    <property type="molecule type" value="Genomic_DNA"/>
</dbReference>
<evidence type="ECO:0000256" key="1">
    <source>
        <dbReference type="SAM" id="SignalP"/>
    </source>
</evidence>
<organism evidence="2 3">
    <name type="scientific">Vibrio owensii CAIM 1854 = LMG 25443</name>
    <dbReference type="NCBI Taxonomy" id="1229493"/>
    <lineage>
        <taxon>Bacteria</taxon>
        <taxon>Pseudomonadati</taxon>
        <taxon>Pseudomonadota</taxon>
        <taxon>Gammaproteobacteria</taxon>
        <taxon>Vibrionales</taxon>
        <taxon>Vibrionaceae</taxon>
        <taxon>Vibrio</taxon>
    </lineage>
</organism>
<name>A0A0C1ZAJ2_9VIBR</name>
<dbReference type="PATRIC" id="fig|1229493.5.peg.1012"/>
<evidence type="ECO:0000313" key="3">
    <source>
        <dbReference type="Proteomes" id="UP000031586"/>
    </source>
</evidence>
<keyword evidence="1" id="KW-0732">Signal</keyword>
<dbReference type="RefSeq" id="WP_020194368.1">
    <property type="nucleotide sequence ID" value="NZ_BAOH01000005.1"/>
</dbReference>
<sequence length="541" mass="60096">MKSLSIFKRLSLTVTFLLPFYVSADSESHNVTPQIEYNIVSPGPHSLALAGNINDIFLLAANGSDNQTAPKSLFYKNSISFSALTKKTYKEQFSDYTAGDTPYFRGTYESVVQLASDVQNVPELKPVVIYQLNEPVGDMVLVVNSSIQHLSDLCGKEVFAPDTGYSTAMINVLIKSITCDDKPSINWSSSKEIIESLRNGKSVASFVSGYSLKKVNLSSTNYRILLDDTVAPEISGDVLAVRSDFYENRRYLVNKLVKGIEQSKLKIQTVASDDRYMEPLDRLSLSMSLLMTGDEGVAEIIREHLIQTSMDRNNLNVVLFDSGSSNYFVEKVDKANDALLNLGVINKPSKPSLGDMYDQLLSYDSEMQRDSRYPIKNKIADIRSSLFSFSVGYGIEQTDFSHNQYAVVYDKVAKLLEMFPGTSLVITGHADPINFIRALERNASLADLNMIKQVDKNHSLILAELVKASLLNHIEFSANDTEQIQVFTRGKGISEPLSGGCRHGVCKPKSWSEWKSNLRVVIDVVPSKSSQFEVIEVSGEQ</sequence>
<protein>
    <submittedName>
        <fullName evidence="2">Uncharacterized protein</fullName>
    </submittedName>
</protein>
<proteinExistence type="predicted"/>
<comment type="caution">
    <text evidence="2">The sequence shown here is derived from an EMBL/GenBank/DDBJ whole genome shotgun (WGS) entry which is preliminary data.</text>
</comment>
<dbReference type="AlphaFoldDB" id="A0A0C1ZAJ2"/>
<feature type="chain" id="PRO_5002143994" evidence="1">
    <location>
        <begin position="25"/>
        <end position="541"/>
    </location>
</feature>
<dbReference type="SUPFAM" id="SSF53850">
    <property type="entry name" value="Periplasmic binding protein-like II"/>
    <property type="match status" value="1"/>
</dbReference>
<gene>
    <name evidence="2" type="ORF">H735_09625</name>
</gene>
<evidence type="ECO:0000313" key="2">
    <source>
        <dbReference type="EMBL" id="KIF53184.1"/>
    </source>
</evidence>